<reference evidence="2" key="1">
    <citation type="submission" date="2022-06" db="EMBL/GenBank/DDBJ databases">
        <title>Genome Sequence of Candolleomyces eurysporus.</title>
        <authorList>
            <person name="Buettner E."/>
        </authorList>
    </citation>
    <scope>NUCLEOTIDE SEQUENCE</scope>
    <source>
        <strain evidence="2">VTCC 930004</strain>
    </source>
</reference>
<name>A0A9W8MDQ0_9AGAR</name>
<feature type="non-terminal residue" evidence="2">
    <location>
        <position position="1"/>
    </location>
</feature>
<dbReference type="Proteomes" id="UP001140091">
    <property type="component" value="Unassembled WGS sequence"/>
</dbReference>
<keyword evidence="3" id="KW-1185">Reference proteome</keyword>
<comment type="caution">
    <text evidence="2">The sequence shown here is derived from an EMBL/GenBank/DDBJ whole genome shotgun (WGS) entry which is preliminary data.</text>
</comment>
<feature type="transmembrane region" description="Helical" evidence="1">
    <location>
        <begin position="20"/>
        <end position="38"/>
    </location>
</feature>
<organism evidence="2 3">
    <name type="scientific">Candolleomyces eurysporus</name>
    <dbReference type="NCBI Taxonomy" id="2828524"/>
    <lineage>
        <taxon>Eukaryota</taxon>
        <taxon>Fungi</taxon>
        <taxon>Dikarya</taxon>
        <taxon>Basidiomycota</taxon>
        <taxon>Agaricomycotina</taxon>
        <taxon>Agaricomycetes</taxon>
        <taxon>Agaricomycetidae</taxon>
        <taxon>Agaricales</taxon>
        <taxon>Agaricineae</taxon>
        <taxon>Psathyrellaceae</taxon>
        <taxon>Candolleomyces</taxon>
    </lineage>
</organism>
<feature type="transmembrane region" description="Helical" evidence="1">
    <location>
        <begin position="89"/>
        <end position="110"/>
    </location>
</feature>
<dbReference type="OrthoDB" id="3341077at2759"/>
<protein>
    <submittedName>
        <fullName evidence="2">Uncharacterized protein</fullName>
    </submittedName>
</protein>
<sequence>MALTRLDAGLIGAFLTQIFFAERVAMSGVYVAVFALYIKVFRSKKTPVNIVNCGIFTLFILCLVAVALRDVLDFHLLRRDPQAPWLSKAHAICTTLTVLVDFLAQCILIYRCWHVYRRSTATGLLPGLLALCSCVAGLCVTISQGLMKDQFNDYSAKSWWIPLGLTWMSISLTVNVIVSGFLIIRIYQVHKETRPYRVDWSSHPANGNGDTLSWIASILLESAVFILVSQLIYLVLFTLDYAPFSIIAGPVTIIYVRDMAA</sequence>
<keyword evidence="1" id="KW-0472">Membrane</keyword>
<accession>A0A9W8MDQ0</accession>
<proteinExistence type="predicted"/>
<keyword evidence="1" id="KW-0812">Transmembrane</keyword>
<feature type="transmembrane region" description="Helical" evidence="1">
    <location>
        <begin position="241"/>
        <end position="260"/>
    </location>
</feature>
<dbReference type="AlphaFoldDB" id="A0A9W8MDQ0"/>
<feature type="transmembrane region" description="Helical" evidence="1">
    <location>
        <begin position="50"/>
        <end position="69"/>
    </location>
</feature>
<evidence type="ECO:0000313" key="3">
    <source>
        <dbReference type="Proteomes" id="UP001140091"/>
    </source>
</evidence>
<feature type="transmembrane region" description="Helical" evidence="1">
    <location>
        <begin position="122"/>
        <end position="147"/>
    </location>
</feature>
<evidence type="ECO:0000313" key="2">
    <source>
        <dbReference type="EMBL" id="KAJ2928190.1"/>
    </source>
</evidence>
<evidence type="ECO:0000256" key="1">
    <source>
        <dbReference type="SAM" id="Phobius"/>
    </source>
</evidence>
<feature type="transmembrane region" description="Helical" evidence="1">
    <location>
        <begin position="212"/>
        <end position="235"/>
    </location>
</feature>
<dbReference type="EMBL" id="JANBPK010000936">
    <property type="protein sequence ID" value="KAJ2928190.1"/>
    <property type="molecule type" value="Genomic_DNA"/>
</dbReference>
<feature type="transmembrane region" description="Helical" evidence="1">
    <location>
        <begin position="159"/>
        <end position="184"/>
    </location>
</feature>
<keyword evidence="1" id="KW-1133">Transmembrane helix</keyword>
<gene>
    <name evidence="2" type="ORF">H1R20_g8912</name>
</gene>